<accession>A0A0H3AH01</accession>
<organism evidence="6 7">
    <name type="scientific">Vibrio cholerae serotype O1 (strain ATCC 39541 / Classical Ogawa 395 / O395)</name>
    <dbReference type="NCBI Taxonomy" id="345073"/>
    <lineage>
        <taxon>Bacteria</taxon>
        <taxon>Pseudomonadati</taxon>
        <taxon>Pseudomonadota</taxon>
        <taxon>Gammaproteobacteria</taxon>
        <taxon>Vibrionales</taxon>
        <taxon>Vibrionaceae</taxon>
        <taxon>Vibrio</taxon>
    </lineage>
</organism>
<dbReference type="CDD" id="cd08417">
    <property type="entry name" value="PBP2_Nitroaromatics_like"/>
    <property type="match status" value="1"/>
</dbReference>
<name>A0A0H3AH01_VIBC3</name>
<dbReference type="PATRIC" id="fig|345073.21.peg.103"/>
<dbReference type="InterPro" id="IPR050389">
    <property type="entry name" value="LysR-type_TF"/>
</dbReference>
<dbReference type="PROSITE" id="PS50931">
    <property type="entry name" value="HTH_LYSR"/>
    <property type="match status" value="1"/>
</dbReference>
<evidence type="ECO:0000313" key="6">
    <source>
        <dbReference type="EMBL" id="ABQ20240.1"/>
    </source>
</evidence>
<dbReference type="GO" id="GO:0003677">
    <property type="term" value="F:DNA binding"/>
    <property type="evidence" value="ECO:0007669"/>
    <property type="project" value="UniProtKB-KW"/>
</dbReference>
<dbReference type="PRINTS" id="PR00039">
    <property type="entry name" value="HTHLYSR"/>
</dbReference>
<dbReference type="Proteomes" id="UP000000249">
    <property type="component" value="Chromosome 1"/>
</dbReference>
<dbReference type="KEGG" id="vcr:VC395_0112"/>
<keyword evidence="4" id="KW-0804">Transcription</keyword>
<gene>
    <name evidence="6" type="ordered locus">VC0395_A2446</name>
</gene>
<dbReference type="InterPro" id="IPR036388">
    <property type="entry name" value="WH-like_DNA-bd_sf"/>
</dbReference>
<evidence type="ECO:0000256" key="2">
    <source>
        <dbReference type="ARBA" id="ARBA00023015"/>
    </source>
</evidence>
<dbReference type="SUPFAM" id="SSF53850">
    <property type="entry name" value="Periplasmic binding protein-like II"/>
    <property type="match status" value="1"/>
</dbReference>
<dbReference type="EMBL" id="CP000627">
    <property type="protein sequence ID" value="ABQ20240.1"/>
    <property type="molecule type" value="Genomic_DNA"/>
</dbReference>
<dbReference type="InterPro" id="IPR036390">
    <property type="entry name" value="WH_DNA-bd_sf"/>
</dbReference>
<dbReference type="Gene3D" id="3.40.190.10">
    <property type="entry name" value="Periplasmic binding protein-like II"/>
    <property type="match status" value="2"/>
</dbReference>
<feature type="domain" description="HTH lysR-type" evidence="5">
    <location>
        <begin position="23"/>
        <end position="80"/>
    </location>
</feature>
<evidence type="ECO:0000256" key="3">
    <source>
        <dbReference type="ARBA" id="ARBA00023125"/>
    </source>
</evidence>
<dbReference type="PANTHER" id="PTHR30118">
    <property type="entry name" value="HTH-TYPE TRANSCRIPTIONAL REGULATOR LEUO-RELATED"/>
    <property type="match status" value="1"/>
</dbReference>
<evidence type="ECO:0000256" key="4">
    <source>
        <dbReference type="ARBA" id="ARBA00023163"/>
    </source>
</evidence>
<dbReference type="SUPFAM" id="SSF46785">
    <property type="entry name" value="Winged helix' DNA-binding domain"/>
    <property type="match status" value="1"/>
</dbReference>
<dbReference type="KEGG" id="vco:VC0395_A2446"/>
<dbReference type="GO" id="GO:0003700">
    <property type="term" value="F:DNA-binding transcription factor activity"/>
    <property type="evidence" value="ECO:0007669"/>
    <property type="project" value="InterPro"/>
</dbReference>
<sequence>MVYRHCCYSILEKLMQIEKLARIDLNLLVCLKVLIEELSVTRAAARLCLSQSAVSKSLAKLREQFDDPLFVRTSYGLNATPKALFLKPKLDVLVNQLELLTQPAHFSPQSSEYRFQIAAVESVYPLIMPYFLPTIFRHGPHLSISTHAWTEQTFRKLQVGELDFGLTGKDIDINDAKLTLLPPADICEQEIYRDNQRCVVRRGHPVLQYDWNLSSYLNLRHVQVRCDGNDRWLLDYRLADLGYERDIAITVPDFNSAASLCTYTDFIFTAPSHFTHWVAKQMDLVELPLPMEFPPMAYTLFWHRERENDPALRWLRELIQTNTLHLR</sequence>
<comment type="similarity">
    <text evidence="1">Belongs to the LysR transcriptional regulatory family.</text>
</comment>
<dbReference type="InterPro" id="IPR037402">
    <property type="entry name" value="YidZ_PBP2"/>
</dbReference>
<reference evidence="6 7" key="1">
    <citation type="submission" date="2007-03" db="EMBL/GenBank/DDBJ databases">
        <authorList>
            <person name="Heidelberg J."/>
        </authorList>
    </citation>
    <scope>NUCLEOTIDE SEQUENCE [LARGE SCALE GENOMIC DNA]</scope>
    <source>
        <strain evidence="7">ATCC 39541 / Classical Ogawa 395 / O395</strain>
    </source>
</reference>
<keyword evidence="2" id="KW-0805">Transcription regulation</keyword>
<dbReference type="Pfam" id="PF03466">
    <property type="entry name" value="LysR_substrate"/>
    <property type="match status" value="1"/>
</dbReference>
<keyword evidence="3" id="KW-0238">DNA-binding</keyword>
<dbReference type="AlphaFoldDB" id="A0A0H3AH01"/>
<dbReference type="InterPro" id="IPR005119">
    <property type="entry name" value="LysR_subst-bd"/>
</dbReference>
<evidence type="ECO:0000256" key="1">
    <source>
        <dbReference type="ARBA" id="ARBA00009437"/>
    </source>
</evidence>
<dbReference type="Gene3D" id="1.10.10.10">
    <property type="entry name" value="Winged helix-like DNA-binding domain superfamily/Winged helix DNA-binding domain"/>
    <property type="match status" value="1"/>
</dbReference>
<proteinExistence type="inferred from homology"/>
<evidence type="ECO:0000259" key="5">
    <source>
        <dbReference type="PROSITE" id="PS50931"/>
    </source>
</evidence>
<evidence type="ECO:0000313" key="7">
    <source>
        <dbReference type="Proteomes" id="UP000000249"/>
    </source>
</evidence>
<dbReference type="eggNOG" id="COG0583">
    <property type="taxonomic scope" value="Bacteria"/>
</dbReference>
<dbReference type="PANTHER" id="PTHR30118:SF7">
    <property type="entry name" value="TRANSCRIPTIONAL REGULATOR LYSR FAMILY"/>
    <property type="match status" value="1"/>
</dbReference>
<protein>
    <submittedName>
        <fullName evidence="6">Transcriptional regulator, LysR family</fullName>
    </submittedName>
</protein>
<dbReference type="OrthoDB" id="8893795at2"/>
<dbReference type="InterPro" id="IPR000847">
    <property type="entry name" value="LysR_HTH_N"/>
</dbReference>
<dbReference type="Pfam" id="PF00126">
    <property type="entry name" value="HTH_1"/>
    <property type="match status" value="1"/>
</dbReference>